<protein>
    <submittedName>
        <fullName evidence="11">Uncharacterized protein LOC130504559</fullName>
    </submittedName>
</protein>
<name>A0A9W3CUQ2_RAPSA</name>
<keyword evidence="7" id="KW-0479">Metal-binding</keyword>
<evidence type="ECO:0000256" key="2">
    <source>
        <dbReference type="ARBA" id="ARBA00022695"/>
    </source>
</evidence>
<dbReference type="InterPro" id="IPR043502">
    <property type="entry name" value="DNA/RNA_pol_sf"/>
</dbReference>
<dbReference type="GO" id="GO:0016787">
    <property type="term" value="F:hydrolase activity"/>
    <property type="evidence" value="ECO:0007669"/>
    <property type="project" value="UniProtKB-KW"/>
</dbReference>
<dbReference type="InterPro" id="IPR041373">
    <property type="entry name" value="RT_RNaseH"/>
</dbReference>
<evidence type="ECO:0000313" key="10">
    <source>
        <dbReference type="Proteomes" id="UP000504610"/>
    </source>
</evidence>
<keyword evidence="7" id="KW-0862">Zinc</keyword>
<evidence type="ECO:0000256" key="6">
    <source>
        <dbReference type="ARBA" id="ARBA00022918"/>
    </source>
</evidence>
<feature type="compositionally biased region" description="Polar residues" evidence="8">
    <location>
        <begin position="1"/>
        <end position="11"/>
    </location>
</feature>
<dbReference type="Gene3D" id="4.10.60.10">
    <property type="entry name" value="Zinc finger, CCHC-type"/>
    <property type="match status" value="1"/>
</dbReference>
<keyword evidence="2" id="KW-0548">Nucleotidyltransferase</keyword>
<dbReference type="OrthoDB" id="10058156at2759"/>
<dbReference type="GO" id="GO:0003964">
    <property type="term" value="F:RNA-directed DNA polymerase activity"/>
    <property type="evidence" value="ECO:0007669"/>
    <property type="project" value="UniProtKB-KW"/>
</dbReference>
<dbReference type="Pfam" id="PF17917">
    <property type="entry name" value="RT_RNaseH"/>
    <property type="match status" value="1"/>
</dbReference>
<keyword evidence="5" id="KW-0378">Hydrolase</keyword>
<dbReference type="SMART" id="SM00343">
    <property type="entry name" value="ZnF_C2HC"/>
    <property type="match status" value="1"/>
</dbReference>
<dbReference type="SUPFAM" id="SSF56672">
    <property type="entry name" value="DNA/RNA polymerases"/>
    <property type="match status" value="1"/>
</dbReference>
<dbReference type="InterPro" id="IPR036875">
    <property type="entry name" value="Znf_CCHC_sf"/>
</dbReference>
<dbReference type="GO" id="GO:0008270">
    <property type="term" value="F:zinc ion binding"/>
    <property type="evidence" value="ECO:0007669"/>
    <property type="project" value="UniProtKB-KW"/>
</dbReference>
<keyword evidence="6" id="KW-0695">RNA-directed DNA polymerase</keyword>
<dbReference type="GO" id="GO:0004519">
    <property type="term" value="F:endonuclease activity"/>
    <property type="evidence" value="ECO:0007669"/>
    <property type="project" value="UniProtKB-KW"/>
</dbReference>
<evidence type="ECO:0000256" key="5">
    <source>
        <dbReference type="ARBA" id="ARBA00022801"/>
    </source>
</evidence>
<feature type="domain" description="CCHC-type" evidence="9">
    <location>
        <begin position="322"/>
        <end position="337"/>
    </location>
</feature>
<dbReference type="InterPro" id="IPR001878">
    <property type="entry name" value="Znf_CCHC"/>
</dbReference>
<dbReference type="PANTHER" id="PTHR35046:SF9">
    <property type="entry name" value="RNA-DIRECTED DNA POLYMERASE"/>
    <property type="match status" value="1"/>
</dbReference>
<accession>A0A9W3CUQ2</accession>
<dbReference type="CDD" id="cd00303">
    <property type="entry name" value="retropepsin_like"/>
    <property type="match status" value="1"/>
</dbReference>
<dbReference type="Pfam" id="PF03732">
    <property type="entry name" value="Retrotrans_gag"/>
    <property type="match status" value="1"/>
</dbReference>
<keyword evidence="1" id="KW-0808">Transferase</keyword>
<dbReference type="PROSITE" id="PS50158">
    <property type="entry name" value="ZF_CCHC"/>
    <property type="match status" value="1"/>
</dbReference>
<feature type="compositionally biased region" description="Acidic residues" evidence="8">
    <location>
        <begin position="60"/>
        <end position="81"/>
    </location>
</feature>
<dbReference type="SUPFAM" id="SSF57756">
    <property type="entry name" value="Retrovirus zinc finger-like domains"/>
    <property type="match status" value="1"/>
</dbReference>
<sequence>MGDENANNGANPPTMEQIMAAMREEMRAVVGELGQQINTRLNRLEQPPRRGPRRNQNPIPEDEGGEHEDDESMPSLDDDDPLQNRNPRRQDPLRHNRAREAHHREHNKDIKIVPPTFTGKSDPEAYMDWEKRLEYIFECYGYGEHKKVALAAAQLTENALAWWDRNVAERRRNRFGAVTTWADMKYLLRLRYVPDYYHRDLQKRFRKLSQGNRSVEEYFEEFEKLMNSLELQESEEALMAQFIDGLQERISRKVEKQIKRKTVTSRSRNSQPWTSNVNKPNDKGKAVEIDSRFKGKGDDSNKGPRQDQNKGTNNQRARDVTCFRCQGRGHMARECPNQRVMTITTNGDYESQDESEMEAMDSGEEVEYLDTGELLVTRRVLSTMTNPEEKAQRENLFHTRCTIKAKYMVDRLGLETNKHPRPYRLQWLDNKTELKVTEQAKISFSIGKYQDEVVCDVVPMQAGHILLGRPWQFDRATFHNGRTNYYSFKFKDRKYNLAPLCPSEVHELQTKMNKEDQTLSAQGTVLLMVLKECLSTGSSEAQQIPKPAQAVLDKFQDLFPEEIPAGLPPIRGIEHQIDLVPGSAFPNKPAYRMNPEETKELEKQVQDLMNKGYIRESLSPCAVPVLLVPKKDGSWRMCSLEEHLEHLELVLLTLRKEGFVVSKQGLQVDEEKIKAIQDWPIPTSIAHVRSFHGLASFYRRFVRDFSTIAAPLTAVIKKNVPFSWGELQEAALNALKYKLTHAPVLALPDFDEMFEVECDASGVGIGAVLHQRKKPVAFFSEKLSGATLNYPTYDKELYALVRALETWQHYLRSKEFIIHTDHETLKHLRGQTSLKRRHAKWLEFIETFPYVIKYKKGKENVVADALSRRHALITTMDAKVLGFEHIKELYKDDPELKEAYQNCGKGAFHSYHLHEGFLFRDKRLCIPQSSMRDLILQEAHGGGLWVISE</sequence>
<feature type="region of interest" description="Disordered" evidence="8">
    <location>
        <begin position="1"/>
        <end position="117"/>
    </location>
</feature>
<organism evidence="10 11">
    <name type="scientific">Raphanus sativus</name>
    <name type="common">Radish</name>
    <name type="synonym">Raphanus raphanistrum var. sativus</name>
    <dbReference type="NCBI Taxonomy" id="3726"/>
    <lineage>
        <taxon>Eukaryota</taxon>
        <taxon>Viridiplantae</taxon>
        <taxon>Streptophyta</taxon>
        <taxon>Embryophyta</taxon>
        <taxon>Tracheophyta</taxon>
        <taxon>Spermatophyta</taxon>
        <taxon>Magnoliopsida</taxon>
        <taxon>eudicotyledons</taxon>
        <taxon>Gunneridae</taxon>
        <taxon>Pentapetalae</taxon>
        <taxon>rosids</taxon>
        <taxon>malvids</taxon>
        <taxon>Brassicales</taxon>
        <taxon>Brassicaceae</taxon>
        <taxon>Brassiceae</taxon>
        <taxon>Raphanus</taxon>
    </lineage>
</organism>
<evidence type="ECO:0000256" key="3">
    <source>
        <dbReference type="ARBA" id="ARBA00022722"/>
    </source>
</evidence>
<dbReference type="Pfam" id="PF00098">
    <property type="entry name" value="zf-CCHC"/>
    <property type="match status" value="1"/>
</dbReference>
<dbReference type="Gene3D" id="3.30.70.270">
    <property type="match status" value="1"/>
</dbReference>
<dbReference type="AlphaFoldDB" id="A0A9W3CUQ2"/>
<feature type="compositionally biased region" description="Polar residues" evidence="8">
    <location>
        <begin position="264"/>
        <end position="279"/>
    </location>
</feature>
<dbReference type="KEGG" id="rsz:130504559"/>
<keyword evidence="10" id="KW-1185">Reference proteome</keyword>
<dbReference type="GO" id="GO:0003676">
    <property type="term" value="F:nucleic acid binding"/>
    <property type="evidence" value="ECO:0007669"/>
    <property type="project" value="InterPro"/>
</dbReference>
<keyword evidence="4" id="KW-0255">Endonuclease</keyword>
<evidence type="ECO:0000259" key="9">
    <source>
        <dbReference type="PROSITE" id="PS50158"/>
    </source>
</evidence>
<evidence type="ECO:0000256" key="4">
    <source>
        <dbReference type="ARBA" id="ARBA00022759"/>
    </source>
</evidence>
<dbReference type="RefSeq" id="XP_056855158.1">
    <property type="nucleotide sequence ID" value="XM_056999178.1"/>
</dbReference>
<feature type="region of interest" description="Disordered" evidence="8">
    <location>
        <begin position="257"/>
        <end position="315"/>
    </location>
</feature>
<evidence type="ECO:0000256" key="1">
    <source>
        <dbReference type="ARBA" id="ARBA00022679"/>
    </source>
</evidence>
<dbReference type="Proteomes" id="UP000504610">
    <property type="component" value="Unplaced"/>
</dbReference>
<keyword evidence="3" id="KW-0540">Nuclease</keyword>
<dbReference type="CDD" id="cd09274">
    <property type="entry name" value="RNase_HI_RT_Ty3"/>
    <property type="match status" value="1"/>
</dbReference>
<gene>
    <name evidence="11" type="primary">LOC130504559</name>
</gene>
<feature type="compositionally biased region" description="Basic and acidic residues" evidence="8">
    <location>
        <begin position="280"/>
        <end position="308"/>
    </location>
</feature>
<evidence type="ECO:0000313" key="11">
    <source>
        <dbReference type="RefSeq" id="XP_056855158.1"/>
    </source>
</evidence>
<dbReference type="Gene3D" id="3.10.10.10">
    <property type="entry name" value="HIV Type 1 Reverse Transcriptase, subunit A, domain 1"/>
    <property type="match status" value="1"/>
</dbReference>
<keyword evidence="7" id="KW-0863">Zinc-finger</keyword>
<dbReference type="InterPro" id="IPR005162">
    <property type="entry name" value="Retrotrans_gag_dom"/>
</dbReference>
<dbReference type="InterPro" id="IPR043128">
    <property type="entry name" value="Rev_trsase/Diguanyl_cyclase"/>
</dbReference>
<feature type="compositionally biased region" description="Basic and acidic residues" evidence="8">
    <location>
        <begin position="88"/>
        <end position="111"/>
    </location>
</feature>
<dbReference type="PANTHER" id="PTHR35046">
    <property type="entry name" value="ZINC KNUCKLE (CCHC-TYPE) FAMILY PROTEIN"/>
    <property type="match status" value="1"/>
</dbReference>
<evidence type="ECO:0000256" key="7">
    <source>
        <dbReference type="PROSITE-ProRule" id="PRU00047"/>
    </source>
</evidence>
<reference evidence="11" key="1">
    <citation type="submission" date="2025-08" db="UniProtKB">
        <authorList>
            <consortium name="RefSeq"/>
        </authorList>
    </citation>
    <scope>IDENTIFICATION</scope>
    <source>
        <tissue evidence="11">Leaf</tissue>
    </source>
</reference>
<evidence type="ECO:0000256" key="8">
    <source>
        <dbReference type="SAM" id="MobiDB-lite"/>
    </source>
</evidence>
<dbReference type="FunFam" id="3.30.70.270:FF:000020">
    <property type="entry name" value="Transposon Tf2-6 polyprotein-like Protein"/>
    <property type="match status" value="1"/>
</dbReference>
<proteinExistence type="predicted"/>
<dbReference type="GeneID" id="130504559"/>